<evidence type="ECO:0000256" key="1">
    <source>
        <dbReference type="ARBA" id="ARBA00004173"/>
    </source>
</evidence>
<evidence type="ECO:0000256" key="3">
    <source>
        <dbReference type="ARBA" id="ARBA00023128"/>
    </source>
</evidence>
<dbReference type="SUPFAM" id="SSF103025">
    <property type="entry name" value="Folate-binding domain"/>
    <property type="match status" value="1"/>
</dbReference>
<feature type="compositionally biased region" description="Acidic residues" evidence="4">
    <location>
        <begin position="340"/>
        <end position="351"/>
    </location>
</feature>
<evidence type="ECO:0000256" key="2">
    <source>
        <dbReference type="ARBA" id="ARBA00022946"/>
    </source>
</evidence>
<comment type="subcellular location">
    <subcellularLocation>
        <location evidence="1">Mitochondrion</location>
    </subcellularLocation>
</comment>
<name>A0A2P6VQP6_9CHLO</name>
<keyword evidence="6" id="KW-0808">Transferase</keyword>
<organism evidence="6 7">
    <name type="scientific">Micractinium conductrix</name>
    <dbReference type="NCBI Taxonomy" id="554055"/>
    <lineage>
        <taxon>Eukaryota</taxon>
        <taxon>Viridiplantae</taxon>
        <taxon>Chlorophyta</taxon>
        <taxon>core chlorophytes</taxon>
        <taxon>Trebouxiophyceae</taxon>
        <taxon>Chlorellales</taxon>
        <taxon>Chlorellaceae</taxon>
        <taxon>Chlorella clade</taxon>
        <taxon>Micractinium</taxon>
    </lineage>
</organism>
<protein>
    <submittedName>
        <fullName evidence="6">Transferase mitochondrial</fullName>
    </submittedName>
</protein>
<dbReference type="PANTHER" id="PTHR22602:SF0">
    <property type="entry name" value="TRANSFERASE CAF17, MITOCHONDRIAL-RELATED"/>
    <property type="match status" value="1"/>
</dbReference>
<keyword evidence="3" id="KW-0496">Mitochondrion</keyword>
<reference evidence="6 7" key="1">
    <citation type="journal article" date="2018" name="Plant J.">
        <title>Genome sequences of Chlorella sorokiniana UTEX 1602 and Micractinium conductrix SAG 241.80: implications to maltose excretion by a green alga.</title>
        <authorList>
            <person name="Arriola M.B."/>
            <person name="Velmurugan N."/>
            <person name="Zhang Y."/>
            <person name="Plunkett M.H."/>
            <person name="Hondzo H."/>
            <person name="Barney B.M."/>
        </authorList>
    </citation>
    <scope>NUCLEOTIDE SEQUENCE [LARGE SCALE GENOMIC DNA]</scope>
    <source>
        <strain evidence="6 7">SAG 241.80</strain>
    </source>
</reference>
<dbReference type="EMBL" id="LHPF02000001">
    <property type="protein sequence ID" value="PSC76409.1"/>
    <property type="molecule type" value="Genomic_DNA"/>
</dbReference>
<proteinExistence type="predicted"/>
<keyword evidence="2" id="KW-0809">Transit peptide</keyword>
<dbReference type="Gene3D" id="3.30.1360.120">
    <property type="entry name" value="Probable tRNA modification gtpase trme, domain 1"/>
    <property type="match status" value="2"/>
</dbReference>
<dbReference type="Proteomes" id="UP000239649">
    <property type="component" value="Unassembled WGS sequence"/>
</dbReference>
<gene>
    <name evidence="6" type="primary">g519</name>
    <name evidence="6" type="ORF">C2E20_0519</name>
</gene>
<evidence type="ECO:0000313" key="6">
    <source>
        <dbReference type="EMBL" id="PSC76409.1"/>
    </source>
</evidence>
<evidence type="ECO:0000313" key="7">
    <source>
        <dbReference type="Proteomes" id="UP000239649"/>
    </source>
</evidence>
<dbReference type="GO" id="GO:0016226">
    <property type="term" value="P:iron-sulfur cluster assembly"/>
    <property type="evidence" value="ECO:0007669"/>
    <property type="project" value="TreeGrafter"/>
</dbReference>
<accession>A0A2P6VQP6</accession>
<dbReference type="NCBIfam" id="TIGR03317">
    <property type="entry name" value="ygfZ_signature"/>
    <property type="match status" value="1"/>
</dbReference>
<dbReference type="PROSITE" id="PS51257">
    <property type="entry name" value="PROKAR_LIPOPROTEIN"/>
    <property type="match status" value="1"/>
</dbReference>
<evidence type="ECO:0000256" key="4">
    <source>
        <dbReference type="SAM" id="MobiDB-lite"/>
    </source>
</evidence>
<comment type="caution">
    <text evidence="6">The sequence shown here is derived from an EMBL/GenBank/DDBJ whole genome shotgun (WGS) entry which is preliminary data.</text>
</comment>
<dbReference type="InterPro" id="IPR017703">
    <property type="entry name" value="YgfZ/GCV_T_CS"/>
</dbReference>
<dbReference type="InterPro" id="IPR027266">
    <property type="entry name" value="TrmE/GcvT-like"/>
</dbReference>
<dbReference type="OrthoDB" id="191995at2759"/>
<dbReference type="GO" id="GO:0005759">
    <property type="term" value="C:mitochondrial matrix"/>
    <property type="evidence" value="ECO:0007669"/>
    <property type="project" value="TreeGrafter"/>
</dbReference>
<dbReference type="Pfam" id="PF25455">
    <property type="entry name" value="Beta-barrel_CAF17_C"/>
    <property type="match status" value="1"/>
</dbReference>
<sequence length="357" mass="38401">MLALGRCRRAAALAAPGFRGLVAGAGAPASGVACLDELRSVIKLEGTQLVPYLQKIIASDASALTPGGKPIYSCVLSPQGRYLHDMFLHRVADAPVPTVLVDCDTTQRRALMDLLQRYSLHHQIDVTNAAKTFSVWAAFGGGSIAGTAAAPERGWPADPRLPSLGRRTVLPRGAAPAASATWRDHERWRIEQGVAEGDVEISSGEVNPLEFNLDHLGGISFTKGCYVGQEFVQRVHARGVVRKRVIPFRLGAARGAGCLASVPLEAGRSVVFEAWEADESLHSIGKVIALQGDMGLARLRLKEALGAIAEQRPLLVGDQESGTGYAEVWPYRPSWWPDEWGPEEGGFGEEDEQRRVA</sequence>
<dbReference type="STRING" id="554055.A0A2P6VQP6"/>
<evidence type="ECO:0000259" key="5">
    <source>
        <dbReference type="Pfam" id="PF25455"/>
    </source>
</evidence>
<feature type="region of interest" description="Disordered" evidence="4">
    <location>
        <begin position="338"/>
        <end position="357"/>
    </location>
</feature>
<dbReference type="GO" id="GO:0016740">
    <property type="term" value="F:transferase activity"/>
    <property type="evidence" value="ECO:0007669"/>
    <property type="project" value="UniProtKB-KW"/>
</dbReference>
<dbReference type="PANTHER" id="PTHR22602">
    <property type="entry name" value="TRANSFERASE CAF17, MITOCHONDRIAL-RELATED"/>
    <property type="match status" value="1"/>
</dbReference>
<dbReference type="InterPro" id="IPR045179">
    <property type="entry name" value="YgfZ/GcvT"/>
</dbReference>
<dbReference type="InterPro" id="IPR057460">
    <property type="entry name" value="CAF17_C"/>
</dbReference>
<dbReference type="AlphaFoldDB" id="A0A2P6VQP6"/>
<keyword evidence="7" id="KW-1185">Reference proteome</keyword>
<feature type="domain" description="CAF17 C-terminal" evidence="5">
    <location>
        <begin position="242"/>
        <end position="337"/>
    </location>
</feature>